<dbReference type="InterPro" id="IPR013783">
    <property type="entry name" value="Ig-like_fold"/>
</dbReference>
<dbReference type="AlphaFoldDB" id="A0A812RJX8"/>
<dbReference type="CDD" id="cd05467">
    <property type="entry name" value="CBM20"/>
    <property type="match status" value="1"/>
</dbReference>
<accession>A0A812RJX8</accession>
<feature type="domain" description="CBM20" evidence="1">
    <location>
        <begin position="1"/>
        <end position="101"/>
    </location>
</feature>
<keyword evidence="3" id="KW-1185">Reference proteome</keyword>
<dbReference type="InterPro" id="IPR002044">
    <property type="entry name" value="CBM20"/>
</dbReference>
<reference evidence="2" key="1">
    <citation type="submission" date="2021-02" db="EMBL/GenBank/DDBJ databases">
        <authorList>
            <person name="Dougan E. K."/>
            <person name="Rhodes N."/>
            <person name="Thang M."/>
            <person name="Chan C."/>
        </authorList>
    </citation>
    <scope>NUCLEOTIDE SEQUENCE</scope>
</reference>
<dbReference type="OrthoDB" id="423809at2759"/>
<sequence length="158" mass="17477">MDAGQSQLHVKLQAPGPGERFAVLGSHEAFGCWNLTSGVQLEWRGSAWETPTPIPISPCERVEFKFVRIRPGGLDWESGPNRVTEFPNYKGDLCLQGIFNGESILQPSDAEIDAEGISTPDTMQSARAEDDADLWQLRYHEAVKQLTAQIPATLRAVR</sequence>
<dbReference type="Pfam" id="PF00686">
    <property type="entry name" value="CBM_20"/>
    <property type="match status" value="1"/>
</dbReference>
<dbReference type="EMBL" id="CAJNDS010002341">
    <property type="protein sequence ID" value="CAE7441098.1"/>
    <property type="molecule type" value="Genomic_DNA"/>
</dbReference>
<dbReference type="GO" id="GO:2001070">
    <property type="term" value="F:starch binding"/>
    <property type="evidence" value="ECO:0007669"/>
    <property type="project" value="InterPro"/>
</dbReference>
<dbReference type="SUPFAM" id="SSF49452">
    <property type="entry name" value="Starch-binding domain-like"/>
    <property type="match status" value="1"/>
</dbReference>
<dbReference type="SMART" id="SM01065">
    <property type="entry name" value="CBM_2"/>
    <property type="match status" value="1"/>
</dbReference>
<evidence type="ECO:0000259" key="1">
    <source>
        <dbReference type="PROSITE" id="PS51166"/>
    </source>
</evidence>
<organism evidence="2 3">
    <name type="scientific">Symbiodinium natans</name>
    <dbReference type="NCBI Taxonomy" id="878477"/>
    <lineage>
        <taxon>Eukaryota</taxon>
        <taxon>Sar</taxon>
        <taxon>Alveolata</taxon>
        <taxon>Dinophyceae</taxon>
        <taxon>Suessiales</taxon>
        <taxon>Symbiodiniaceae</taxon>
        <taxon>Symbiodinium</taxon>
    </lineage>
</organism>
<gene>
    <name evidence="2" type="primary">GWD3</name>
    <name evidence="2" type="ORF">SNAT2548_LOCUS23974</name>
</gene>
<dbReference type="Gene3D" id="2.60.40.10">
    <property type="entry name" value="Immunoglobulins"/>
    <property type="match status" value="1"/>
</dbReference>
<evidence type="ECO:0000313" key="2">
    <source>
        <dbReference type="EMBL" id="CAE7441098.1"/>
    </source>
</evidence>
<dbReference type="GO" id="GO:0016020">
    <property type="term" value="C:membrane"/>
    <property type="evidence" value="ECO:0007669"/>
    <property type="project" value="TreeGrafter"/>
</dbReference>
<dbReference type="PROSITE" id="PS51166">
    <property type="entry name" value="CBM20"/>
    <property type="match status" value="1"/>
</dbReference>
<proteinExistence type="predicted"/>
<protein>
    <submittedName>
        <fullName evidence="2">GWD3 protein</fullName>
    </submittedName>
</protein>
<name>A0A812RJX8_9DINO</name>
<comment type="caution">
    <text evidence="2">The sequence shown here is derived from an EMBL/GenBank/DDBJ whole genome shotgun (WGS) entry which is preliminary data.</text>
</comment>
<dbReference type="PANTHER" id="PTHR15048">
    <property type="entry name" value="STARCH-BINDING DOMAIN-CONTAINING PROTEIN 1"/>
    <property type="match status" value="1"/>
</dbReference>
<dbReference type="InterPro" id="IPR013784">
    <property type="entry name" value="Carb-bd-like_fold"/>
</dbReference>
<dbReference type="PANTHER" id="PTHR15048:SF0">
    <property type="entry name" value="STARCH-BINDING DOMAIN-CONTAINING PROTEIN 1"/>
    <property type="match status" value="1"/>
</dbReference>
<evidence type="ECO:0000313" key="3">
    <source>
        <dbReference type="Proteomes" id="UP000604046"/>
    </source>
</evidence>
<dbReference type="Proteomes" id="UP000604046">
    <property type="component" value="Unassembled WGS sequence"/>
</dbReference>